<sequence>MPVATRQNKKGKKGGAVFRFCTKASVYTLLVWIVNCSNSSQYGDNSYNVMNNSLGKAVDSRTLRLLAEAYEEDIEQDGPIVYDEEAIEQDGPAVYEEAIEQDGPVVHEEDIEQDGPVVHNEAIEQDGLVVHNEEAIEEDGETSGEVGAEEQVVQKAPSLSSLEEEVVHAVAEEVAGAIEEDGETSGEVAEGEHVVQKAPSVPSEQEQVVQKAPSVPSAEEQVALQVPKNLAKEEKIEYNDDGSIRVRSVDLNEQPELIKRYEERRINVRDNFKPTITYNFEEALKRCIAFDARKHDIDEDPDPYGVLQKKNKRTVQTGYLRMYQNNFRNLPYIDDLKNNEELEGPYLERKYVRPHLSPAPPRTTALTRNVERKINKEEDHEEEEEVEEVKGKKKKRRRFCCF</sequence>
<keyword evidence="3" id="KW-1185">Reference proteome</keyword>
<proteinExistence type="predicted"/>
<dbReference type="RefSeq" id="XP_019912389.1">
    <property type="nucleotide sequence ID" value="XM_020056833.1"/>
</dbReference>
<dbReference type="Proteomes" id="UP000092716">
    <property type="component" value="Chromosome 1"/>
</dbReference>
<name>A0A1B1DSI1_9APIC</name>
<dbReference type="GeneID" id="30906729"/>
<dbReference type="KEGG" id="pcot:PCOAH_00000100"/>
<organism evidence="2 3">
    <name type="scientific">Plasmodium coatneyi</name>
    <dbReference type="NCBI Taxonomy" id="208452"/>
    <lineage>
        <taxon>Eukaryota</taxon>
        <taxon>Sar</taxon>
        <taxon>Alveolata</taxon>
        <taxon>Apicomplexa</taxon>
        <taxon>Aconoidasida</taxon>
        <taxon>Haemosporida</taxon>
        <taxon>Plasmodiidae</taxon>
        <taxon>Plasmodium</taxon>
    </lineage>
</organism>
<evidence type="ECO:0000313" key="2">
    <source>
        <dbReference type="EMBL" id="ANQ05694.1"/>
    </source>
</evidence>
<dbReference type="VEuPathDB" id="PlasmoDB:PCOAH_00000100"/>
<accession>A0A1B1DSI1</accession>
<evidence type="ECO:0000256" key="1">
    <source>
        <dbReference type="SAM" id="MobiDB-lite"/>
    </source>
</evidence>
<protein>
    <submittedName>
        <fullName evidence="2">Uncharacterized protein</fullName>
    </submittedName>
</protein>
<dbReference type="EMBL" id="CP016239">
    <property type="protein sequence ID" value="ANQ05694.1"/>
    <property type="molecule type" value="Genomic_DNA"/>
</dbReference>
<dbReference type="AlphaFoldDB" id="A0A1B1DSI1"/>
<evidence type="ECO:0000313" key="3">
    <source>
        <dbReference type="Proteomes" id="UP000092716"/>
    </source>
</evidence>
<gene>
    <name evidence="2" type="ORF">PCOAH_00000100</name>
</gene>
<dbReference type="OrthoDB" id="8936519at2759"/>
<feature type="region of interest" description="Disordered" evidence="1">
    <location>
        <begin position="373"/>
        <end position="402"/>
    </location>
</feature>
<feature type="compositionally biased region" description="Basic residues" evidence="1">
    <location>
        <begin position="391"/>
        <end position="402"/>
    </location>
</feature>
<reference evidence="3" key="1">
    <citation type="submission" date="2016-06" db="EMBL/GenBank/DDBJ databases">
        <title>First high quality genome sequence of Plasmodium coatneyi using continuous long reads from single molecule, real-time sequencing.</title>
        <authorList>
            <person name="Chien J.-T."/>
            <person name="Pakala S.B."/>
            <person name="Geraldo J.A."/>
            <person name="Lapp S.A."/>
            <person name="Barnwell J.W."/>
            <person name="Kissinger J.C."/>
            <person name="Galinski M.R."/>
            <person name="Humphrey J.C."/>
        </authorList>
    </citation>
    <scope>NUCLEOTIDE SEQUENCE [LARGE SCALE GENOMIC DNA]</scope>
    <source>
        <strain evidence="3">Hackeri</strain>
    </source>
</reference>